<dbReference type="EMBL" id="AKHW03003201">
    <property type="protein sequence ID" value="KYO35451.1"/>
    <property type="molecule type" value="Genomic_DNA"/>
</dbReference>
<protein>
    <submittedName>
        <fullName evidence="1">Uncharacterized protein</fullName>
    </submittedName>
</protein>
<dbReference type="AlphaFoldDB" id="A0A151NF79"/>
<evidence type="ECO:0000313" key="2">
    <source>
        <dbReference type="Proteomes" id="UP000050525"/>
    </source>
</evidence>
<comment type="caution">
    <text evidence="1">The sequence shown here is derived from an EMBL/GenBank/DDBJ whole genome shotgun (WGS) entry which is preliminary data.</text>
</comment>
<accession>A0A151NF79</accession>
<reference evidence="1 2" key="1">
    <citation type="journal article" date="2012" name="Genome Biol.">
        <title>Sequencing three crocodilian genomes to illuminate the evolution of archosaurs and amniotes.</title>
        <authorList>
            <person name="St John J.A."/>
            <person name="Braun E.L."/>
            <person name="Isberg S.R."/>
            <person name="Miles L.G."/>
            <person name="Chong A.Y."/>
            <person name="Gongora J."/>
            <person name="Dalzell P."/>
            <person name="Moran C."/>
            <person name="Bed'hom B."/>
            <person name="Abzhanov A."/>
            <person name="Burgess S.C."/>
            <person name="Cooksey A.M."/>
            <person name="Castoe T.A."/>
            <person name="Crawford N.G."/>
            <person name="Densmore L.D."/>
            <person name="Drew J.C."/>
            <person name="Edwards S.V."/>
            <person name="Faircloth B.C."/>
            <person name="Fujita M.K."/>
            <person name="Greenwold M.J."/>
            <person name="Hoffmann F.G."/>
            <person name="Howard J.M."/>
            <person name="Iguchi T."/>
            <person name="Janes D.E."/>
            <person name="Khan S.Y."/>
            <person name="Kohno S."/>
            <person name="de Koning A.J."/>
            <person name="Lance S.L."/>
            <person name="McCarthy F.M."/>
            <person name="McCormack J.E."/>
            <person name="Merchant M.E."/>
            <person name="Peterson D.G."/>
            <person name="Pollock D.D."/>
            <person name="Pourmand N."/>
            <person name="Raney B.J."/>
            <person name="Roessler K.A."/>
            <person name="Sanford J.R."/>
            <person name="Sawyer R.H."/>
            <person name="Schmidt C.J."/>
            <person name="Triplett E.W."/>
            <person name="Tuberville T.D."/>
            <person name="Venegas-Anaya M."/>
            <person name="Howard J.T."/>
            <person name="Jarvis E.D."/>
            <person name="Guillette L.J.Jr."/>
            <person name="Glenn T.C."/>
            <person name="Green R.E."/>
            <person name="Ray D.A."/>
        </authorList>
    </citation>
    <scope>NUCLEOTIDE SEQUENCE [LARGE SCALE GENOMIC DNA]</scope>
    <source>
        <strain evidence="1">KSC_2009_1</strain>
    </source>
</reference>
<organism evidence="1 2">
    <name type="scientific">Alligator mississippiensis</name>
    <name type="common">American alligator</name>
    <dbReference type="NCBI Taxonomy" id="8496"/>
    <lineage>
        <taxon>Eukaryota</taxon>
        <taxon>Metazoa</taxon>
        <taxon>Chordata</taxon>
        <taxon>Craniata</taxon>
        <taxon>Vertebrata</taxon>
        <taxon>Euteleostomi</taxon>
        <taxon>Archelosauria</taxon>
        <taxon>Archosauria</taxon>
        <taxon>Crocodylia</taxon>
        <taxon>Alligatoridae</taxon>
        <taxon>Alligatorinae</taxon>
        <taxon>Alligator</taxon>
    </lineage>
</organism>
<proteinExistence type="predicted"/>
<evidence type="ECO:0000313" key="1">
    <source>
        <dbReference type="EMBL" id="KYO35451.1"/>
    </source>
</evidence>
<gene>
    <name evidence="1" type="ORF">Y1Q_0008022</name>
</gene>
<sequence>MELQILCISVGMRTPLESPSERWSQNWSHYSDLSLSASVIRKAELYFAVSFTLQCLLSIHNHVSPLGA</sequence>
<name>A0A151NF79_ALLMI</name>
<dbReference type="Proteomes" id="UP000050525">
    <property type="component" value="Unassembled WGS sequence"/>
</dbReference>
<keyword evidence="2" id="KW-1185">Reference proteome</keyword>